<dbReference type="InterPro" id="IPR050490">
    <property type="entry name" value="Bact_solute-bd_prot1"/>
</dbReference>
<dbReference type="Pfam" id="PF01547">
    <property type="entry name" value="SBP_bac_1"/>
    <property type="match status" value="1"/>
</dbReference>
<protein>
    <submittedName>
        <fullName evidence="3">Extracellular solute-binding protein</fullName>
    </submittedName>
</protein>
<organism evidence="3 4">
    <name type="scientific">Egibacter rhizosphaerae</name>
    <dbReference type="NCBI Taxonomy" id="1670831"/>
    <lineage>
        <taxon>Bacteria</taxon>
        <taxon>Bacillati</taxon>
        <taxon>Actinomycetota</taxon>
        <taxon>Nitriliruptoria</taxon>
        <taxon>Egibacterales</taxon>
        <taxon>Egibacteraceae</taxon>
        <taxon>Egibacter</taxon>
    </lineage>
</organism>
<dbReference type="OrthoDB" id="8317736at2"/>
<evidence type="ECO:0000313" key="4">
    <source>
        <dbReference type="Proteomes" id="UP000291469"/>
    </source>
</evidence>
<feature type="signal peptide" evidence="2">
    <location>
        <begin position="1"/>
        <end position="24"/>
    </location>
</feature>
<reference evidence="3 4" key="1">
    <citation type="submission" date="2019-01" db="EMBL/GenBank/DDBJ databases">
        <title>Egibacter rhizosphaerae EGI 80759T.</title>
        <authorList>
            <person name="Chen D.-D."/>
            <person name="Tian Y."/>
            <person name="Jiao J.-Y."/>
            <person name="Zhang X.-T."/>
            <person name="Zhang Y.-G."/>
            <person name="Zhang Y."/>
            <person name="Xiao M."/>
            <person name="Shu W.-S."/>
            <person name="Li W.-J."/>
        </authorList>
    </citation>
    <scope>NUCLEOTIDE SEQUENCE [LARGE SCALE GENOMIC DNA]</scope>
    <source>
        <strain evidence="3 4">EGI 80759</strain>
    </source>
</reference>
<keyword evidence="2" id="KW-0732">Signal</keyword>
<feature type="chain" id="PRO_5039179328" evidence="2">
    <location>
        <begin position="25"/>
        <end position="475"/>
    </location>
</feature>
<dbReference type="EMBL" id="CP036402">
    <property type="protein sequence ID" value="QBI20611.1"/>
    <property type="molecule type" value="Genomic_DNA"/>
</dbReference>
<dbReference type="Proteomes" id="UP000291469">
    <property type="component" value="Chromosome"/>
</dbReference>
<feature type="region of interest" description="Disordered" evidence="1">
    <location>
        <begin position="36"/>
        <end position="75"/>
    </location>
</feature>
<proteinExistence type="predicted"/>
<dbReference type="SUPFAM" id="SSF53850">
    <property type="entry name" value="Periplasmic binding protein-like II"/>
    <property type="match status" value="1"/>
</dbReference>
<dbReference type="PANTHER" id="PTHR43649:SF14">
    <property type="entry name" value="BLR3389 PROTEIN"/>
    <property type="match status" value="1"/>
</dbReference>
<gene>
    <name evidence="3" type="ORF">ER308_14280</name>
</gene>
<accession>A0A411YHL7</accession>
<dbReference type="InterPro" id="IPR006059">
    <property type="entry name" value="SBP"/>
</dbReference>
<evidence type="ECO:0000313" key="3">
    <source>
        <dbReference type="EMBL" id="QBI20611.1"/>
    </source>
</evidence>
<sequence>MSMHIPAIPARTPRVLLSVLAVLALLVAACTGGVDEEVADDAGDEEPDAETDDSEDPDEAEDADDGEPDEASDEEGELSLWYLDDHEPQVADAVERFNEEYPDVEVDARPVENDPYKTELQTAMGTDAQPDVFHNWTGGGLAQYVDAGLVEPMTDYMEENPDWADELADPAIDSGTIDGEVYAAPTILGAAYMWYRTDIFDEHGLEPPETYDEFLEIIETLQDEGLAPISLANGPQWPGAFWFIYFSARHGGPEPFLDAFNREEGGTFEDESFVEAGESLQELVEMDAFVEGFNGLEYDTGDSRAPLYAGDAAMELMGDWNMNAIRDEAPDMEDDFDFFEFPAIEDGTGEQDVLVGGANGAFSVSEAVDDPDLAFELVRYLSDSQSAQIVVDEALGTPARTDGVEIEDPVVQRFVDTIDGADHLQHYYDQFLPPDMAATHLETTQQLFGLDITPEEAAAEMEAEAEAGGLEEEVE</sequence>
<evidence type="ECO:0000256" key="2">
    <source>
        <dbReference type="SAM" id="SignalP"/>
    </source>
</evidence>
<dbReference type="PANTHER" id="PTHR43649">
    <property type="entry name" value="ARABINOSE-BINDING PROTEIN-RELATED"/>
    <property type="match status" value="1"/>
</dbReference>
<name>A0A411YHL7_9ACTN</name>
<dbReference type="Gene3D" id="3.40.190.10">
    <property type="entry name" value="Periplasmic binding protein-like II"/>
    <property type="match status" value="2"/>
</dbReference>
<evidence type="ECO:0000256" key="1">
    <source>
        <dbReference type="SAM" id="MobiDB-lite"/>
    </source>
</evidence>
<dbReference type="KEGG" id="erz:ER308_14280"/>
<keyword evidence="4" id="KW-1185">Reference proteome</keyword>
<dbReference type="RefSeq" id="WP_131155606.1">
    <property type="nucleotide sequence ID" value="NZ_CP036402.1"/>
</dbReference>
<dbReference type="AlphaFoldDB" id="A0A411YHL7"/>